<keyword evidence="9" id="KW-0539">Nucleus</keyword>
<dbReference type="CDD" id="cd17757">
    <property type="entry name" value="MCM6"/>
    <property type="match status" value="1"/>
</dbReference>
<reference evidence="14 15" key="1">
    <citation type="journal article" date="2023" name="Commun. Biol.">
        <title>Genome analysis of Parmales, the sister group of diatoms, reveals the evolutionary specialization of diatoms from phago-mixotrophs to photoautotrophs.</title>
        <authorList>
            <person name="Ban H."/>
            <person name="Sato S."/>
            <person name="Yoshikawa S."/>
            <person name="Yamada K."/>
            <person name="Nakamura Y."/>
            <person name="Ichinomiya M."/>
            <person name="Sato N."/>
            <person name="Blanc-Mathieu R."/>
            <person name="Endo H."/>
            <person name="Kuwata A."/>
            <person name="Ogata H."/>
        </authorList>
    </citation>
    <scope>NUCLEOTIDE SEQUENCE [LARGE SCALE GENOMIC DNA]</scope>
</reference>
<comment type="catalytic activity">
    <reaction evidence="12">
        <text>ATP + H2O = ADP + phosphate + H(+)</text>
        <dbReference type="Rhea" id="RHEA:13065"/>
        <dbReference type="ChEBI" id="CHEBI:15377"/>
        <dbReference type="ChEBI" id="CHEBI:15378"/>
        <dbReference type="ChEBI" id="CHEBI:30616"/>
        <dbReference type="ChEBI" id="CHEBI:43474"/>
        <dbReference type="ChEBI" id="CHEBI:456216"/>
        <dbReference type="EC" id="3.6.4.12"/>
    </reaction>
</comment>
<evidence type="ECO:0000256" key="10">
    <source>
        <dbReference type="ARBA" id="ARBA00023306"/>
    </source>
</evidence>
<dbReference type="EC" id="3.6.4.12" evidence="12"/>
<evidence type="ECO:0000256" key="4">
    <source>
        <dbReference type="ARBA" id="ARBA00022741"/>
    </source>
</evidence>
<dbReference type="EMBL" id="BRYB01002174">
    <property type="protein sequence ID" value="GMI40689.1"/>
    <property type="molecule type" value="Genomic_DNA"/>
</dbReference>
<keyword evidence="5 12" id="KW-0378">Hydrolase</keyword>
<evidence type="ECO:0000256" key="6">
    <source>
        <dbReference type="ARBA" id="ARBA00022806"/>
    </source>
</evidence>
<keyword evidence="10 12" id="KW-0131">Cell cycle</keyword>
<comment type="subunit">
    <text evidence="12">Component of the MCM2-7 complex.</text>
</comment>
<comment type="similarity">
    <text evidence="2 11">Belongs to the MCM family.</text>
</comment>
<dbReference type="Gene3D" id="1.20.58.870">
    <property type="match status" value="1"/>
</dbReference>
<evidence type="ECO:0000313" key="15">
    <source>
        <dbReference type="Proteomes" id="UP001165060"/>
    </source>
</evidence>
<dbReference type="Gene3D" id="2.40.50.140">
    <property type="entry name" value="Nucleic acid-binding proteins"/>
    <property type="match status" value="1"/>
</dbReference>
<dbReference type="SUPFAM" id="SSF52540">
    <property type="entry name" value="P-loop containing nucleoside triphosphate hydrolases"/>
    <property type="match status" value="1"/>
</dbReference>
<keyword evidence="15" id="KW-1185">Reference proteome</keyword>
<organism evidence="14 15">
    <name type="scientific">Tetraparma gracilis</name>
    <dbReference type="NCBI Taxonomy" id="2962635"/>
    <lineage>
        <taxon>Eukaryota</taxon>
        <taxon>Sar</taxon>
        <taxon>Stramenopiles</taxon>
        <taxon>Ochrophyta</taxon>
        <taxon>Bolidophyceae</taxon>
        <taxon>Parmales</taxon>
        <taxon>Triparmaceae</taxon>
        <taxon>Tetraparma</taxon>
    </lineage>
</organism>
<dbReference type="PANTHER" id="PTHR11630">
    <property type="entry name" value="DNA REPLICATION LICENSING FACTOR MCM FAMILY MEMBER"/>
    <property type="match status" value="1"/>
</dbReference>
<evidence type="ECO:0000256" key="5">
    <source>
        <dbReference type="ARBA" id="ARBA00022801"/>
    </source>
</evidence>
<dbReference type="PRINTS" id="PR01657">
    <property type="entry name" value="MCMFAMILY"/>
</dbReference>
<comment type="caution">
    <text evidence="14">The sequence shown here is derived from an EMBL/GenBank/DDBJ whole genome shotgun (WGS) entry which is preliminary data.</text>
</comment>
<dbReference type="Pfam" id="PF18263">
    <property type="entry name" value="WHD_MCM6"/>
    <property type="match status" value="1"/>
</dbReference>
<evidence type="ECO:0000256" key="1">
    <source>
        <dbReference type="ARBA" id="ARBA00004123"/>
    </source>
</evidence>
<dbReference type="Proteomes" id="UP001165060">
    <property type="component" value="Unassembled WGS sequence"/>
</dbReference>
<sequence length="729" mass="79258">VTRTSDVRPELLTGCFTCGKCGIKIDGVEQQFIYTPPSMCNNPRCDNKGDFTLMTNDSVFVDWQRLRVQENSEEIPPGSMPRSTEIIVRSDVVETAKAGDKCTFTGYMAVVPDASGLARAGETASASKGKGARDGDNGIRGLRSLGVKELTYKTCFIGSSVIASTRTASAIRPEDTIGAGQAGGSAAEQAAMEFSMEEREDIRRMKGSSDLYNKLVNSIAPNVFGHQEVKRGVLLMLFGGVHKTTQEGIKLRGDINVCIVGDPSTAKSQFLKYVQSFMPRAVYTSGKASSAAGLTASVLRDSETGEYVIEAGALMLADNGICCIDEFDKMDPGDQVAIHEAMEQQTISITKAGIQATLNARASILAAANPIWGRYDRSKTLKANIALSAPILSRFDLFFVVLDDNDDLHDYNVARHIIDVHCGKETQVKAPFSTEQMQRYIKFGRSLNPKISEEGKKVLVSCYTRLRQGDSLGRNRTAYRITVRQLESMIRLSEALARLNCDDVVRPQYIREAFRLLRQSIIHVETDDVTFDEEDEEGLDAKGGGEGGAKVEVPAGDRLGEFDATAAVAEAVEAAGVAMDEDAEEGWVKVDAPAPDAPLPSVEGGDENVDMANVQTADAAPAEKPKKKKTKIGFEMFQKISNALATMVRSKEEKGEPTSWKQAVEWYLEEEEGNIGDDVEELARLKKLAGSVIRKLIKSDGVLVFLTEAGEGEGNEDRLIGVHPNYALE</sequence>
<dbReference type="PROSITE" id="PS50051">
    <property type="entry name" value="MCM_2"/>
    <property type="match status" value="1"/>
</dbReference>
<evidence type="ECO:0000256" key="2">
    <source>
        <dbReference type="ARBA" id="ARBA00008010"/>
    </source>
</evidence>
<evidence type="ECO:0000313" key="14">
    <source>
        <dbReference type="EMBL" id="GMI40689.1"/>
    </source>
</evidence>
<dbReference type="Gene3D" id="2.20.28.10">
    <property type="match status" value="1"/>
</dbReference>
<evidence type="ECO:0000256" key="8">
    <source>
        <dbReference type="ARBA" id="ARBA00023125"/>
    </source>
</evidence>
<comment type="subcellular location">
    <subcellularLocation>
        <location evidence="1 12">Nucleus</location>
    </subcellularLocation>
</comment>
<keyword evidence="7 11" id="KW-0067">ATP-binding</keyword>
<keyword evidence="6 12" id="KW-0347">Helicase</keyword>
<gene>
    <name evidence="14" type="ORF">TeGR_g10648</name>
</gene>
<dbReference type="InterPro" id="IPR041024">
    <property type="entry name" value="Mcm6_C"/>
</dbReference>
<dbReference type="InterPro" id="IPR033762">
    <property type="entry name" value="MCM_OB"/>
</dbReference>
<dbReference type="Gene3D" id="3.40.50.300">
    <property type="entry name" value="P-loop containing nucleotide triphosphate hydrolases"/>
    <property type="match status" value="1"/>
</dbReference>
<name>A0ABQ6N5R2_9STRA</name>
<dbReference type="PRINTS" id="PR01662">
    <property type="entry name" value="MCMPROTEIN6"/>
</dbReference>
<dbReference type="Pfam" id="PF00493">
    <property type="entry name" value="MCM"/>
    <property type="match status" value="1"/>
</dbReference>
<evidence type="ECO:0000256" key="3">
    <source>
        <dbReference type="ARBA" id="ARBA00022705"/>
    </source>
</evidence>
<evidence type="ECO:0000256" key="9">
    <source>
        <dbReference type="ARBA" id="ARBA00023242"/>
    </source>
</evidence>
<feature type="domain" description="MCM C-terminal AAA(+) ATPase" evidence="13">
    <location>
        <begin position="211"/>
        <end position="417"/>
    </location>
</feature>
<dbReference type="InterPro" id="IPR008049">
    <property type="entry name" value="MCM6"/>
</dbReference>
<comment type="function">
    <text evidence="12">Acts as component of the MCM2-7 complex (MCM complex) which is the replicative helicase essential for 'once per cell cycle' DNA replication initiation and elongation in eukaryotic cells. The active ATPase sites in the MCM2-7 ring are formed through the interaction surfaces of two neighboring subunits such that a critical structure of a conserved arginine finger motif is provided in trans relative to the ATP-binding site of the Walker A box of the adjacent subunit. The six ATPase active sites, however, are likely to contribute differentially to the complex helicase activity.</text>
</comment>
<dbReference type="SUPFAM" id="SSF50249">
    <property type="entry name" value="Nucleic acid-binding proteins"/>
    <property type="match status" value="1"/>
</dbReference>
<dbReference type="InterPro" id="IPR018525">
    <property type="entry name" value="MCM_CS"/>
</dbReference>
<dbReference type="Pfam" id="PF17207">
    <property type="entry name" value="MCM_OB"/>
    <property type="match status" value="1"/>
</dbReference>
<keyword evidence="4 11" id="KW-0547">Nucleotide-binding</keyword>
<protein>
    <recommendedName>
        <fullName evidence="12">DNA replication licensing factor MCM6</fullName>
        <ecNumber evidence="12">3.6.4.12</ecNumber>
    </recommendedName>
</protein>
<dbReference type="InterPro" id="IPR012340">
    <property type="entry name" value="NA-bd_OB-fold"/>
</dbReference>
<keyword evidence="3 12" id="KW-0235">DNA replication</keyword>
<accession>A0ABQ6N5R2</accession>
<dbReference type="SMART" id="SM00350">
    <property type="entry name" value="MCM"/>
    <property type="match status" value="1"/>
</dbReference>
<evidence type="ECO:0000256" key="7">
    <source>
        <dbReference type="ARBA" id="ARBA00022840"/>
    </source>
</evidence>
<dbReference type="InterPro" id="IPR027417">
    <property type="entry name" value="P-loop_NTPase"/>
</dbReference>
<dbReference type="InterPro" id="IPR031327">
    <property type="entry name" value="MCM"/>
</dbReference>
<evidence type="ECO:0000259" key="13">
    <source>
        <dbReference type="PROSITE" id="PS50051"/>
    </source>
</evidence>
<feature type="non-terminal residue" evidence="14">
    <location>
        <position position="1"/>
    </location>
</feature>
<dbReference type="PANTHER" id="PTHR11630:SF43">
    <property type="entry name" value="DNA REPLICATION LICENSING FACTOR MCM6"/>
    <property type="match status" value="1"/>
</dbReference>
<evidence type="ECO:0000256" key="11">
    <source>
        <dbReference type="RuleBase" id="RU004070"/>
    </source>
</evidence>
<proteinExistence type="inferred from homology"/>
<dbReference type="Pfam" id="PF17855">
    <property type="entry name" value="MCM_lid"/>
    <property type="match status" value="1"/>
</dbReference>
<dbReference type="PROSITE" id="PS00847">
    <property type="entry name" value="MCM_1"/>
    <property type="match status" value="1"/>
</dbReference>
<dbReference type="InterPro" id="IPR001208">
    <property type="entry name" value="MCM_dom"/>
</dbReference>
<evidence type="ECO:0000256" key="12">
    <source>
        <dbReference type="RuleBase" id="RU368064"/>
    </source>
</evidence>
<keyword evidence="8 11" id="KW-0238">DNA-binding</keyword>
<dbReference type="InterPro" id="IPR041562">
    <property type="entry name" value="MCM_lid"/>
</dbReference>